<keyword evidence="3" id="KW-1185">Reference proteome</keyword>
<comment type="caution">
    <text evidence="2">The sequence shown here is derived from an EMBL/GenBank/DDBJ whole genome shotgun (WGS) entry which is preliminary data.</text>
</comment>
<accession>A0A5C6RWD9</accession>
<evidence type="ECO:0000313" key="3">
    <source>
        <dbReference type="Proteomes" id="UP000321580"/>
    </source>
</evidence>
<organism evidence="2 3">
    <name type="scientific">Phaeodactylibacter luteus</name>
    <dbReference type="NCBI Taxonomy" id="1564516"/>
    <lineage>
        <taxon>Bacteria</taxon>
        <taxon>Pseudomonadati</taxon>
        <taxon>Bacteroidota</taxon>
        <taxon>Saprospiria</taxon>
        <taxon>Saprospirales</taxon>
        <taxon>Haliscomenobacteraceae</taxon>
        <taxon>Phaeodactylibacter</taxon>
    </lineage>
</organism>
<evidence type="ECO:0000313" key="2">
    <source>
        <dbReference type="EMBL" id="TXB66543.1"/>
    </source>
</evidence>
<gene>
    <name evidence="2" type="ORF">FRY97_04975</name>
</gene>
<dbReference type="EMBL" id="VOOR01000007">
    <property type="protein sequence ID" value="TXB66543.1"/>
    <property type="molecule type" value="Genomic_DNA"/>
</dbReference>
<feature type="signal peptide" evidence="1">
    <location>
        <begin position="1"/>
        <end position="24"/>
    </location>
</feature>
<proteinExistence type="predicted"/>
<feature type="chain" id="PRO_5022772180" description="PorT family protein" evidence="1">
    <location>
        <begin position="25"/>
        <end position="259"/>
    </location>
</feature>
<dbReference type="OrthoDB" id="7475268at2"/>
<evidence type="ECO:0008006" key="4">
    <source>
        <dbReference type="Google" id="ProtNLM"/>
    </source>
</evidence>
<reference evidence="2 3" key="1">
    <citation type="submission" date="2019-08" db="EMBL/GenBank/DDBJ databases">
        <title>Genome of Phaeodactylibacter luteus.</title>
        <authorList>
            <person name="Bowman J.P."/>
        </authorList>
    </citation>
    <scope>NUCLEOTIDE SEQUENCE [LARGE SCALE GENOMIC DNA]</scope>
    <source>
        <strain evidence="2 3">KCTC 42180</strain>
    </source>
</reference>
<sequence length="259" mass="29136">MKLINGIRAGAMLLLLCWSARGIAQEYGEFDINRGNGVLYHISYGGHSPGGDLGRRFGNHFSVGTGLEWITDRGNWLLGAEMNYFFGNQVAENPLSALITDQGFIIGNDRTFADIQLRMRGFYAGAHVGKLIPLGPRNPRSGLRVTVSAGLLQHKIRIQDDPLRFVPQLDDEYKKGYDRLTNGLAFTEFVGYQILSTNKRINFFAGLELTQGFTMSRRSFDFDTRTQDTASRLDFNVGLRVGWVLPFYVGERASEEIYY</sequence>
<dbReference type="RefSeq" id="WP_147166332.1">
    <property type="nucleotide sequence ID" value="NZ_VOOR01000007.1"/>
</dbReference>
<keyword evidence="1" id="KW-0732">Signal</keyword>
<dbReference type="AlphaFoldDB" id="A0A5C6RWD9"/>
<protein>
    <recommendedName>
        <fullName evidence="4">PorT family protein</fullName>
    </recommendedName>
</protein>
<evidence type="ECO:0000256" key="1">
    <source>
        <dbReference type="SAM" id="SignalP"/>
    </source>
</evidence>
<dbReference type="Proteomes" id="UP000321580">
    <property type="component" value="Unassembled WGS sequence"/>
</dbReference>
<name>A0A5C6RWD9_9BACT</name>